<organism evidence="1 2">
    <name type="scientific">Austropuccinia psidii MF-1</name>
    <dbReference type="NCBI Taxonomy" id="1389203"/>
    <lineage>
        <taxon>Eukaryota</taxon>
        <taxon>Fungi</taxon>
        <taxon>Dikarya</taxon>
        <taxon>Basidiomycota</taxon>
        <taxon>Pucciniomycotina</taxon>
        <taxon>Pucciniomycetes</taxon>
        <taxon>Pucciniales</taxon>
        <taxon>Sphaerophragmiaceae</taxon>
        <taxon>Austropuccinia</taxon>
    </lineage>
</organism>
<proteinExistence type="predicted"/>
<reference evidence="1" key="1">
    <citation type="submission" date="2021-03" db="EMBL/GenBank/DDBJ databases">
        <title>Draft genome sequence of rust myrtle Austropuccinia psidii MF-1, a brazilian biotype.</title>
        <authorList>
            <person name="Quecine M.C."/>
            <person name="Pachon D.M.R."/>
            <person name="Bonatelli M.L."/>
            <person name="Correr F.H."/>
            <person name="Franceschini L.M."/>
            <person name="Leite T.F."/>
            <person name="Margarido G.R.A."/>
            <person name="Almeida C.A."/>
            <person name="Ferrarezi J.A."/>
            <person name="Labate C.A."/>
        </authorList>
    </citation>
    <scope>NUCLEOTIDE SEQUENCE</scope>
    <source>
        <strain evidence="1">MF-1</strain>
    </source>
</reference>
<sequence length="91" mass="10093">MEHLNNTFSTAPDHMESLVSLSTEEFLPKSFTKILGQSSVWPLEIITQLQHPHLVGLISIPAPDWGSKSLDPNISQKMAISPMESLPDLKI</sequence>
<accession>A0A9Q3FPK4</accession>
<evidence type="ECO:0000313" key="1">
    <source>
        <dbReference type="EMBL" id="MBW0543828.1"/>
    </source>
</evidence>
<dbReference type="Proteomes" id="UP000765509">
    <property type="component" value="Unassembled WGS sequence"/>
</dbReference>
<protein>
    <submittedName>
        <fullName evidence="1">Uncharacterized protein</fullName>
    </submittedName>
</protein>
<gene>
    <name evidence="1" type="ORF">O181_083543</name>
</gene>
<name>A0A9Q3FPK4_9BASI</name>
<keyword evidence="2" id="KW-1185">Reference proteome</keyword>
<evidence type="ECO:0000313" key="2">
    <source>
        <dbReference type="Proteomes" id="UP000765509"/>
    </source>
</evidence>
<dbReference type="EMBL" id="AVOT02048603">
    <property type="protein sequence ID" value="MBW0543828.1"/>
    <property type="molecule type" value="Genomic_DNA"/>
</dbReference>
<comment type="caution">
    <text evidence="1">The sequence shown here is derived from an EMBL/GenBank/DDBJ whole genome shotgun (WGS) entry which is preliminary data.</text>
</comment>
<dbReference type="AlphaFoldDB" id="A0A9Q3FPK4"/>